<dbReference type="InterPro" id="IPR027417">
    <property type="entry name" value="P-loop_NTPase"/>
</dbReference>
<dbReference type="EMBL" id="UINC01000148">
    <property type="protein sequence ID" value="SUZ50026.1"/>
    <property type="molecule type" value="Genomic_DNA"/>
</dbReference>
<keyword evidence="5" id="KW-0808">Transferase</keyword>
<evidence type="ECO:0000256" key="4">
    <source>
        <dbReference type="ARBA" id="ARBA00022556"/>
    </source>
</evidence>
<dbReference type="NCBIfam" id="TIGR00682">
    <property type="entry name" value="lpxK"/>
    <property type="match status" value="1"/>
</dbReference>
<dbReference type="PANTHER" id="PTHR42724:SF1">
    <property type="entry name" value="TETRAACYLDISACCHARIDE 4'-KINASE, MITOCHONDRIAL-RELATED"/>
    <property type="match status" value="1"/>
</dbReference>
<organism evidence="10">
    <name type="scientific">marine metagenome</name>
    <dbReference type="NCBI Taxonomy" id="408172"/>
    <lineage>
        <taxon>unclassified sequences</taxon>
        <taxon>metagenomes</taxon>
        <taxon>ecological metagenomes</taxon>
    </lineage>
</organism>
<dbReference type="HAMAP" id="MF_00409">
    <property type="entry name" value="LpxK"/>
    <property type="match status" value="1"/>
</dbReference>
<evidence type="ECO:0000256" key="8">
    <source>
        <dbReference type="ARBA" id="ARBA00022840"/>
    </source>
</evidence>
<evidence type="ECO:0000256" key="2">
    <source>
        <dbReference type="ARBA" id="ARBA00012071"/>
    </source>
</evidence>
<evidence type="ECO:0000256" key="7">
    <source>
        <dbReference type="ARBA" id="ARBA00022777"/>
    </source>
</evidence>
<keyword evidence="8" id="KW-0067">ATP-binding</keyword>
<dbReference type="GO" id="GO:0009029">
    <property type="term" value="F:lipid-A 4'-kinase activity"/>
    <property type="evidence" value="ECO:0007669"/>
    <property type="project" value="UniProtKB-EC"/>
</dbReference>
<comment type="pathway">
    <text evidence="1">Glycolipid biosynthesis; lipid IV(A) biosynthesis; lipid IV(A) from (3R)-3-hydroxytetradecanoyl-[acyl-carrier-protein] and UDP-N-acetyl-alpha-D-glucosamine: step 6/6.</text>
</comment>
<evidence type="ECO:0000313" key="10">
    <source>
        <dbReference type="EMBL" id="SUZ50026.1"/>
    </source>
</evidence>
<evidence type="ECO:0000256" key="6">
    <source>
        <dbReference type="ARBA" id="ARBA00022741"/>
    </source>
</evidence>
<evidence type="ECO:0000256" key="1">
    <source>
        <dbReference type="ARBA" id="ARBA00004870"/>
    </source>
</evidence>
<evidence type="ECO:0000256" key="9">
    <source>
        <dbReference type="ARBA" id="ARBA00023098"/>
    </source>
</evidence>
<keyword evidence="6" id="KW-0547">Nucleotide-binding</keyword>
<keyword evidence="9" id="KW-0443">Lipid metabolism</keyword>
<dbReference type="AlphaFoldDB" id="A0A381N5Y9"/>
<protein>
    <recommendedName>
        <fullName evidence="2">tetraacyldisaccharide 4'-kinase</fullName>
        <ecNumber evidence="2">2.7.1.130</ecNumber>
    </recommendedName>
</protein>
<evidence type="ECO:0000256" key="3">
    <source>
        <dbReference type="ARBA" id="ARBA00022516"/>
    </source>
</evidence>
<evidence type="ECO:0000256" key="5">
    <source>
        <dbReference type="ARBA" id="ARBA00022679"/>
    </source>
</evidence>
<dbReference type="GO" id="GO:0005524">
    <property type="term" value="F:ATP binding"/>
    <property type="evidence" value="ECO:0007669"/>
    <property type="project" value="UniProtKB-KW"/>
</dbReference>
<keyword evidence="4" id="KW-0441">Lipid A biosynthesis</keyword>
<accession>A0A381N5Y9</accession>
<dbReference type="GO" id="GO:0009244">
    <property type="term" value="P:lipopolysaccharide core region biosynthetic process"/>
    <property type="evidence" value="ECO:0007669"/>
    <property type="project" value="TreeGrafter"/>
</dbReference>
<dbReference type="GO" id="GO:0009245">
    <property type="term" value="P:lipid A biosynthetic process"/>
    <property type="evidence" value="ECO:0007669"/>
    <property type="project" value="UniProtKB-KW"/>
</dbReference>
<dbReference type="SUPFAM" id="SSF52540">
    <property type="entry name" value="P-loop containing nucleoside triphosphate hydrolases"/>
    <property type="match status" value="1"/>
</dbReference>
<keyword evidence="7" id="KW-0418">Kinase</keyword>
<dbReference type="GO" id="GO:0005886">
    <property type="term" value="C:plasma membrane"/>
    <property type="evidence" value="ECO:0007669"/>
    <property type="project" value="TreeGrafter"/>
</dbReference>
<dbReference type="EC" id="2.7.1.130" evidence="2"/>
<proteinExistence type="inferred from homology"/>
<keyword evidence="3" id="KW-0444">Lipid biosynthesis</keyword>
<gene>
    <name evidence="10" type="ORF">METZ01_LOCUS2880</name>
</gene>
<dbReference type="Pfam" id="PF02606">
    <property type="entry name" value="LpxK"/>
    <property type="match status" value="1"/>
</dbReference>
<dbReference type="InterPro" id="IPR003758">
    <property type="entry name" value="LpxK"/>
</dbReference>
<sequence length="319" mass="35347">MLALCFKLVSVIRQQLYKLQILKQIKVKVPVIVVGNITTGGTGKTPVTVWLVEIFQKAGMTAGVISRGYGGTQNRKKPALVTKSNDAVEYGDEPVYIAKKTDTLVCVCTDKVKAAKTLISKGAEVIISDDGLQHYHLARDFEILIIDSVRGFGNGYLLPAGPLRENPKRAQMTDWILLNGDGNNFDESLSKDIQCNRFKLLNATAVNHSGTVKKSISDFSGSEVYLLAGISNPERLLKILEDNDISVIQIEIDDHGKVDLSAIREDTNTPILMTPKDAVKYDLGLHQNCWIMEPEVEFDDSYRLPEFIQTLVRNNHESG</sequence>
<dbReference type="PANTHER" id="PTHR42724">
    <property type="entry name" value="TETRAACYLDISACCHARIDE 4'-KINASE"/>
    <property type="match status" value="1"/>
</dbReference>
<dbReference type="UniPathway" id="UPA00359">
    <property type="reaction ID" value="UER00482"/>
</dbReference>
<reference evidence="10" key="1">
    <citation type="submission" date="2018-05" db="EMBL/GenBank/DDBJ databases">
        <authorList>
            <person name="Lanie J.A."/>
            <person name="Ng W.-L."/>
            <person name="Kazmierczak K.M."/>
            <person name="Andrzejewski T.M."/>
            <person name="Davidsen T.M."/>
            <person name="Wayne K.J."/>
            <person name="Tettelin H."/>
            <person name="Glass J.I."/>
            <person name="Rusch D."/>
            <person name="Podicherti R."/>
            <person name="Tsui H.-C.T."/>
            <person name="Winkler M.E."/>
        </authorList>
    </citation>
    <scope>NUCLEOTIDE SEQUENCE</scope>
</reference>
<name>A0A381N5Y9_9ZZZZ</name>